<dbReference type="EMBL" id="JBJUIK010000013">
    <property type="protein sequence ID" value="KAL3507299.1"/>
    <property type="molecule type" value="Genomic_DNA"/>
</dbReference>
<reference evidence="1 2" key="1">
    <citation type="submission" date="2024-11" db="EMBL/GenBank/DDBJ databases">
        <title>A near-complete genome assembly of Cinchona calisaya.</title>
        <authorList>
            <person name="Lian D.C."/>
            <person name="Zhao X.W."/>
            <person name="Wei L."/>
        </authorList>
    </citation>
    <scope>NUCLEOTIDE SEQUENCE [LARGE SCALE GENOMIC DNA]</scope>
    <source>
        <tissue evidence="1">Nenye</tissue>
    </source>
</reference>
<proteinExistence type="predicted"/>
<comment type="caution">
    <text evidence="1">The sequence shown here is derived from an EMBL/GenBank/DDBJ whole genome shotgun (WGS) entry which is preliminary data.</text>
</comment>
<gene>
    <name evidence="1" type="ORF">ACH5RR_032681</name>
</gene>
<protein>
    <submittedName>
        <fullName evidence="1">Uncharacterized protein</fullName>
    </submittedName>
</protein>
<organism evidence="1 2">
    <name type="scientific">Cinchona calisaya</name>
    <dbReference type="NCBI Taxonomy" id="153742"/>
    <lineage>
        <taxon>Eukaryota</taxon>
        <taxon>Viridiplantae</taxon>
        <taxon>Streptophyta</taxon>
        <taxon>Embryophyta</taxon>
        <taxon>Tracheophyta</taxon>
        <taxon>Spermatophyta</taxon>
        <taxon>Magnoliopsida</taxon>
        <taxon>eudicotyledons</taxon>
        <taxon>Gunneridae</taxon>
        <taxon>Pentapetalae</taxon>
        <taxon>asterids</taxon>
        <taxon>lamiids</taxon>
        <taxon>Gentianales</taxon>
        <taxon>Rubiaceae</taxon>
        <taxon>Cinchonoideae</taxon>
        <taxon>Cinchoneae</taxon>
        <taxon>Cinchona</taxon>
    </lineage>
</organism>
<name>A0ABD2YIR8_9GENT</name>
<keyword evidence="2" id="KW-1185">Reference proteome</keyword>
<dbReference type="Proteomes" id="UP001630127">
    <property type="component" value="Unassembled WGS sequence"/>
</dbReference>
<accession>A0ABD2YIR8</accession>
<sequence length="219" mass="24997">MMVVKDMVESNLCVRVRSGQVSFSFENWRGDGGPSFSMLPTCGLQMNQAKIFLLGRKKPYGDFTVTSAIEMSFNLDLNHPPPPVHDITILDGSESDNRRVELPLFQAQAQNRFPNNSLFNYPRGRMEMDLNHPPPINDIIILDSFECDNRRVELPLFQAGSRSHFPDNFLFNYPLGRIEENSRRNVRRAYQCNVETGSGRTPRSLIDACLYSSSFLFPI</sequence>
<dbReference type="AlphaFoldDB" id="A0ABD2YIR8"/>
<evidence type="ECO:0000313" key="1">
    <source>
        <dbReference type="EMBL" id="KAL3507299.1"/>
    </source>
</evidence>
<evidence type="ECO:0000313" key="2">
    <source>
        <dbReference type="Proteomes" id="UP001630127"/>
    </source>
</evidence>